<dbReference type="InterPro" id="IPR035906">
    <property type="entry name" value="MetI-like_sf"/>
</dbReference>
<dbReference type="PANTHER" id="PTHR43744">
    <property type="entry name" value="ABC TRANSPORTER PERMEASE PROTEIN MG189-RELATED-RELATED"/>
    <property type="match status" value="1"/>
</dbReference>
<evidence type="ECO:0000313" key="10">
    <source>
        <dbReference type="Proteomes" id="UP001316087"/>
    </source>
</evidence>
<feature type="transmembrane region" description="Helical" evidence="7">
    <location>
        <begin position="114"/>
        <end position="136"/>
    </location>
</feature>
<evidence type="ECO:0000256" key="3">
    <source>
        <dbReference type="ARBA" id="ARBA00022475"/>
    </source>
</evidence>
<feature type="transmembrane region" description="Helical" evidence="7">
    <location>
        <begin position="78"/>
        <end position="102"/>
    </location>
</feature>
<proteinExistence type="inferred from homology"/>
<evidence type="ECO:0000256" key="5">
    <source>
        <dbReference type="ARBA" id="ARBA00022989"/>
    </source>
</evidence>
<reference evidence="9 10" key="1">
    <citation type="submission" date="2022-03" db="EMBL/GenBank/DDBJ databases">
        <authorList>
            <person name="Jo J.-H."/>
            <person name="Im W.-T."/>
        </authorList>
    </citation>
    <scope>NUCLEOTIDE SEQUENCE [LARGE SCALE GENOMIC DNA]</scope>
    <source>
        <strain evidence="9 10">MA9</strain>
    </source>
</reference>
<evidence type="ECO:0000256" key="6">
    <source>
        <dbReference type="ARBA" id="ARBA00023136"/>
    </source>
</evidence>
<dbReference type="Proteomes" id="UP001316087">
    <property type="component" value="Unassembled WGS sequence"/>
</dbReference>
<name>A0ABS9UH28_9BACL</name>
<gene>
    <name evidence="9" type="ORF">LZ480_16080</name>
</gene>
<feature type="transmembrane region" description="Helical" evidence="7">
    <location>
        <begin position="242"/>
        <end position="266"/>
    </location>
</feature>
<comment type="subcellular location">
    <subcellularLocation>
        <location evidence="1 7">Cell membrane</location>
        <topology evidence="1 7">Multi-pass membrane protein</topology>
    </subcellularLocation>
</comment>
<dbReference type="PROSITE" id="PS50928">
    <property type="entry name" value="ABC_TM1"/>
    <property type="match status" value="1"/>
</dbReference>
<organism evidence="9 10">
    <name type="scientific">Solibacillus palustris</name>
    <dbReference type="NCBI Taxonomy" id="2908203"/>
    <lineage>
        <taxon>Bacteria</taxon>
        <taxon>Bacillati</taxon>
        <taxon>Bacillota</taxon>
        <taxon>Bacilli</taxon>
        <taxon>Bacillales</taxon>
        <taxon>Caryophanaceae</taxon>
        <taxon>Solibacillus</taxon>
    </lineage>
</organism>
<keyword evidence="6 7" id="KW-0472">Membrane</keyword>
<keyword evidence="5 7" id="KW-1133">Transmembrane helix</keyword>
<feature type="transmembrane region" description="Helical" evidence="7">
    <location>
        <begin position="201"/>
        <end position="222"/>
    </location>
</feature>
<dbReference type="Gene3D" id="1.10.3720.10">
    <property type="entry name" value="MetI-like"/>
    <property type="match status" value="1"/>
</dbReference>
<keyword evidence="2 7" id="KW-0813">Transport</keyword>
<evidence type="ECO:0000256" key="2">
    <source>
        <dbReference type="ARBA" id="ARBA00022448"/>
    </source>
</evidence>
<dbReference type="SUPFAM" id="SSF161098">
    <property type="entry name" value="MetI-like"/>
    <property type="match status" value="1"/>
</dbReference>
<feature type="domain" description="ABC transmembrane type-1" evidence="8">
    <location>
        <begin position="79"/>
        <end position="267"/>
    </location>
</feature>
<dbReference type="PANTHER" id="PTHR43744:SF3">
    <property type="entry name" value="LACTOSE TRANSPORT SYSTEM PERMEASE PROTEIN LACG"/>
    <property type="match status" value="1"/>
</dbReference>
<protein>
    <submittedName>
        <fullName evidence="9">Carbohydrate ABC transporter permease</fullName>
    </submittedName>
</protein>
<evidence type="ECO:0000256" key="1">
    <source>
        <dbReference type="ARBA" id="ARBA00004651"/>
    </source>
</evidence>
<keyword evidence="10" id="KW-1185">Reference proteome</keyword>
<dbReference type="Pfam" id="PF00528">
    <property type="entry name" value="BPD_transp_1"/>
    <property type="match status" value="1"/>
</dbReference>
<comment type="caution">
    <text evidence="9">The sequence shown here is derived from an EMBL/GenBank/DDBJ whole genome shotgun (WGS) entry which is preliminary data.</text>
</comment>
<evidence type="ECO:0000313" key="9">
    <source>
        <dbReference type="EMBL" id="MCH7323394.1"/>
    </source>
</evidence>
<dbReference type="CDD" id="cd06261">
    <property type="entry name" value="TM_PBP2"/>
    <property type="match status" value="1"/>
</dbReference>
<dbReference type="EMBL" id="JAKZFC010000007">
    <property type="protein sequence ID" value="MCH7323394.1"/>
    <property type="molecule type" value="Genomic_DNA"/>
</dbReference>
<evidence type="ECO:0000256" key="7">
    <source>
        <dbReference type="RuleBase" id="RU363032"/>
    </source>
</evidence>
<comment type="similarity">
    <text evidence="7">Belongs to the binding-protein-dependent transport system permease family.</text>
</comment>
<feature type="transmembrane region" description="Helical" evidence="7">
    <location>
        <begin position="20"/>
        <end position="39"/>
    </location>
</feature>
<keyword evidence="4 7" id="KW-0812">Transmembrane</keyword>
<accession>A0ABS9UH28</accession>
<keyword evidence="3" id="KW-1003">Cell membrane</keyword>
<dbReference type="InterPro" id="IPR000515">
    <property type="entry name" value="MetI-like"/>
</dbReference>
<evidence type="ECO:0000256" key="4">
    <source>
        <dbReference type="ARBA" id="ARBA00022692"/>
    </source>
</evidence>
<evidence type="ECO:0000259" key="8">
    <source>
        <dbReference type="PROSITE" id="PS50928"/>
    </source>
</evidence>
<feature type="transmembrane region" description="Helical" evidence="7">
    <location>
        <begin position="142"/>
        <end position="163"/>
    </location>
</feature>
<sequence length="281" mass="31672">MDKAMKNRKLLKTIQNKVLIYIPLMLFALLMMGPFLWLLSVSLMPGKNVFAFPPAIFPTFIDFKNYVDVWQYMDFLKYIWNTVIITFFGVVFSILLCSLTAYPLAIFKFKGKNIIFVALIATMIIPAAAGLVVNYLTINKLGLINTFTGVVLPGLVTVFNVFLFRQAFMGIPSDIRDSGKMDGASELRIWWQLMMPMIKPAIAVVALFEFMASWNSFLWPIIVLNTDKYPLASALSFLNGQFSYNFGWIAAGTVISVLPIIIVFLLTQKYFMEGISGAIKG</sequence>